<sequence>MMKQLPAKLRLVTAAEVDSSDDLLGELKSETHYTGAVRLIVISTALILVALVWAWFGVLDEVSTGTGKVIPSSRDQVLQSLEGGILTELYVHEGDQVQAGQIVAKLDATRSQSSVGESAARYRAALAAAARLRAEVNDDPLVFPAELKAYPDLIASETRLYKTKRAQLNDATRQFNASLALANRELAITQRLAKTGAASSVEVLRLQRDKSDLELKLTDMRSQYYVQAREELAKASAEADSLAQVIKGREDTVTRLTIRSPMRGVVKNIKVSTVGGVIPPNGELMNIVPMNDRLLIEARLSPRDIAFIHPGQRAVVKISAYDYAIYGGLNGVVESISPDTIQDEVKPEIYYYRVFIRTDNDYVQNKAGRRFSISPGMVSTVDIKTGEKTIMDYLIKPFNKAKEAMRER</sequence>
<gene>
    <name evidence="13" type="ORF">D8B20_14145</name>
</gene>
<dbReference type="Gene3D" id="2.40.50.100">
    <property type="match status" value="1"/>
</dbReference>
<dbReference type="OrthoDB" id="9775513at2"/>
<dbReference type="PANTHER" id="PTHR30386">
    <property type="entry name" value="MEMBRANE FUSION SUBUNIT OF EMRAB-TOLC MULTIDRUG EFFLUX PUMP"/>
    <property type="match status" value="1"/>
</dbReference>
<dbReference type="Pfam" id="PF25917">
    <property type="entry name" value="BSH_RND"/>
    <property type="match status" value="1"/>
</dbReference>
<evidence type="ECO:0000256" key="9">
    <source>
        <dbReference type="RuleBase" id="RU365093"/>
    </source>
</evidence>
<keyword evidence="10" id="KW-0175">Coiled coil</keyword>
<keyword evidence="7 9" id="KW-1133">Transmembrane helix</keyword>
<dbReference type="InterPro" id="IPR006144">
    <property type="entry name" value="Secretion_HlyD_CS"/>
</dbReference>
<evidence type="ECO:0000313" key="13">
    <source>
        <dbReference type="EMBL" id="QDY42947.1"/>
    </source>
</evidence>
<keyword evidence="5 9" id="KW-0997">Cell inner membrane</keyword>
<evidence type="ECO:0000256" key="3">
    <source>
        <dbReference type="ARBA" id="ARBA00022448"/>
    </source>
</evidence>
<comment type="similarity">
    <text evidence="2 9">Belongs to the membrane fusion protein (MFP) (TC 8.A.1) family.</text>
</comment>
<dbReference type="InterPro" id="IPR010129">
    <property type="entry name" value="T1SS_HlyD"/>
</dbReference>
<evidence type="ECO:0000259" key="11">
    <source>
        <dbReference type="Pfam" id="PF25917"/>
    </source>
</evidence>
<feature type="domain" description="Multidrug resistance protein MdtA-like barrel-sandwich hybrid" evidence="11">
    <location>
        <begin position="83"/>
        <end position="279"/>
    </location>
</feature>
<keyword evidence="8 9" id="KW-0472">Membrane</keyword>
<dbReference type="GO" id="GO:0005886">
    <property type="term" value="C:plasma membrane"/>
    <property type="evidence" value="ECO:0007669"/>
    <property type="project" value="UniProtKB-SubCell"/>
</dbReference>
<feature type="domain" description="AprE-like beta-barrel" evidence="12">
    <location>
        <begin position="294"/>
        <end position="386"/>
    </location>
</feature>
<dbReference type="GO" id="GO:0009306">
    <property type="term" value="P:protein secretion"/>
    <property type="evidence" value="ECO:0007669"/>
    <property type="project" value="InterPro"/>
</dbReference>
<evidence type="ECO:0000259" key="12">
    <source>
        <dbReference type="Pfam" id="PF26002"/>
    </source>
</evidence>
<dbReference type="PROSITE" id="PS00543">
    <property type="entry name" value="HLYD_FAMILY"/>
    <property type="match status" value="1"/>
</dbReference>
<dbReference type="NCBIfam" id="TIGR01843">
    <property type="entry name" value="type_I_hlyD"/>
    <property type="match status" value="1"/>
</dbReference>
<dbReference type="InterPro" id="IPR050739">
    <property type="entry name" value="MFP"/>
</dbReference>
<feature type="coiled-coil region" evidence="10">
    <location>
        <begin position="203"/>
        <end position="245"/>
    </location>
</feature>
<dbReference type="KEGG" id="pdis:D8B20_14145"/>
<dbReference type="InterPro" id="IPR058982">
    <property type="entry name" value="Beta-barrel_AprE"/>
</dbReference>
<dbReference type="Pfam" id="PF26002">
    <property type="entry name" value="Beta-barrel_AprE"/>
    <property type="match status" value="1"/>
</dbReference>
<evidence type="ECO:0000256" key="5">
    <source>
        <dbReference type="ARBA" id="ARBA00022519"/>
    </source>
</evidence>
<dbReference type="EMBL" id="CP032702">
    <property type="protein sequence ID" value="QDY42947.1"/>
    <property type="molecule type" value="Genomic_DNA"/>
</dbReference>
<evidence type="ECO:0000256" key="10">
    <source>
        <dbReference type="SAM" id="Coils"/>
    </source>
</evidence>
<name>A0A518XFL0_9GAMM</name>
<dbReference type="Proteomes" id="UP000319411">
    <property type="component" value="Chromosome"/>
</dbReference>
<reference evidence="13 14" key="1">
    <citation type="submission" date="2018-10" db="EMBL/GenBank/DDBJ databases">
        <title>Genome Sequencing of Pantoea dispersa DSM 32899.</title>
        <authorList>
            <person name="Nawrath M."/>
            <person name="Ottenheim C."/>
            <person name="Wilm A."/>
            <person name="Zimmermann W."/>
            <person name="Wu J.C."/>
        </authorList>
    </citation>
    <scope>NUCLEOTIDE SEQUENCE [LARGE SCALE GENOMIC DNA]</scope>
    <source>
        <strain evidence="13 14">DSM 32899</strain>
    </source>
</reference>
<feature type="transmembrane region" description="Helical" evidence="9">
    <location>
        <begin position="36"/>
        <end position="56"/>
    </location>
</feature>
<dbReference type="PANTHER" id="PTHR30386:SF26">
    <property type="entry name" value="TRANSPORT PROTEIN COMB"/>
    <property type="match status" value="1"/>
</dbReference>
<evidence type="ECO:0000313" key="14">
    <source>
        <dbReference type="Proteomes" id="UP000319411"/>
    </source>
</evidence>
<evidence type="ECO:0000256" key="7">
    <source>
        <dbReference type="ARBA" id="ARBA00022989"/>
    </source>
</evidence>
<evidence type="ECO:0000256" key="6">
    <source>
        <dbReference type="ARBA" id="ARBA00022692"/>
    </source>
</evidence>
<keyword evidence="6 9" id="KW-0812">Transmembrane</keyword>
<organism evidence="13 14">
    <name type="scientific">Candidatus Pantoea soli</name>
    <dbReference type="NCBI Taxonomy" id="3098669"/>
    <lineage>
        <taxon>Bacteria</taxon>
        <taxon>Pseudomonadati</taxon>
        <taxon>Pseudomonadota</taxon>
        <taxon>Gammaproteobacteria</taxon>
        <taxon>Enterobacterales</taxon>
        <taxon>Erwiniaceae</taxon>
        <taxon>Pantoea</taxon>
    </lineage>
</organism>
<dbReference type="Gene3D" id="2.40.30.170">
    <property type="match status" value="1"/>
</dbReference>
<keyword evidence="14" id="KW-1185">Reference proteome</keyword>
<keyword evidence="4 9" id="KW-1003">Cell membrane</keyword>
<comment type="subcellular location">
    <subcellularLocation>
        <location evidence="1 9">Cell inner membrane</location>
        <topology evidence="1 9">Single-pass membrane protein</topology>
    </subcellularLocation>
</comment>
<evidence type="ECO:0000256" key="1">
    <source>
        <dbReference type="ARBA" id="ARBA00004377"/>
    </source>
</evidence>
<dbReference type="InterPro" id="IPR058625">
    <property type="entry name" value="MdtA-like_BSH"/>
</dbReference>
<accession>A0A518XFL0</accession>
<evidence type="ECO:0000256" key="4">
    <source>
        <dbReference type="ARBA" id="ARBA00022475"/>
    </source>
</evidence>
<evidence type="ECO:0000256" key="8">
    <source>
        <dbReference type="ARBA" id="ARBA00023136"/>
    </source>
</evidence>
<keyword evidence="3 9" id="KW-0813">Transport</keyword>
<proteinExistence type="inferred from homology"/>
<dbReference type="PRINTS" id="PR01490">
    <property type="entry name" value="RTXTOXIND"/>
</dbReference>
<dbReference type="AlphaFoldDB" id="A0A518XFL0"/>
<evidence type="ECO:0000256" key="2">
    <source>
        <dbReference type="ARBA" id="ARBA00009477"/>
    </source>
</evidence>
<protein>
    <recommendedName>
        <fullName evidence="9">Membrane fusion protein (MFP) family protein</fullName>
    </recommendedName>
</protein>